<evidence type="ECO:0000256" key="1">
    <source>
        <dbReference type="ARBA" id="ARBA00006547"/>
    </source>
</evidence>
<dbReference type="AlphaFoldDB" id="A0A2Y9RG01"/>
<proteinExistence type="inferred from homology"/>
<dbReference type="STRING" id="127582.A0A2Y9RG01"/>
<accession>A0A2Y9RG01</accession>
<gene>
    <name evidence="7 8" type="primary">LOC101354690</name>
</gene>
<keyword evidence="4 5" id="KW-0012">Acyltransferase</keyword>
<comment type="similarity">
    <text evidence="1 5">Belongs to the arylamine N-acetyltransferase family.</text>
</comment>
<dbReference type="SUPFAM" id="SSF54001">
    <property type="entry name" value="Cysteine proteinases"/>
    <property type="match status" value="1"/>
</dbReference>
<dbReference type="RefSeq" id="XP_023592440.1">
    <property type="nucleotide sequence ID" value="XM_023736672.1"/>
</dbReference>
<dbReference type="Gene3D" id="3.30.2140.20">
    <property type="match status" value="1"/>
</dbReference>
<dbReference type="PANTHER" id="PTHR11786">
    <property type="entry name" value="N-HYDROXYARYLAMINE O-ACETYLTRANSFERASE"/>
    <property type="match status" value="1"/>
</dbReference>
<reference evidence="7 8" key="1">
    <citation type="submission" date="2025-04" db="UniProtKB">
        <authorList>
            <consortium name="RefSeq"/>
        </authorList>
    </citation>
    <scope>IDENTIFICATION</scope>
</reference>
<evidence type="ECO:0000256" key="4">
    <source>
        <dbReference type="ARBA" id="ARBA00023315"/>
    </source>
</evidence>
<evidence type="ECO:0000313" key="7">
    <source>
        <dbReference type="RefSeq" id="XP_023592440.1"/>
    </source>
</evidence>
<protein>
    <recommendedName>
        <fullName evidence="2">arylamine N-acetyltransferase</fullName>
        <ecNumber evidence="2">2.3.1.5</ecNumber>
    </recommendedName>
</protein>
<dbReference type="KEGG" id="tmu:101354690"/>
<keyword evidence="6" id="KW-1185">Reference proteome</keyword>
<dbReference type="FunFam" id="3.30.2140.20:FF:000001">
    <property type="entry name" value="Arylamine N-acetyltransferase 1"/>
    <property type="match status" value="1"/>
</dbReference>
<dbReference type="Proteomes" id="UP000248480">
    <property type="component" value="Unplaced"/>
</dbReference>
<name>A0A2Y9RG01_TRIMA</name>
<sequence>MDLEAYFERIGYTDSRKTLDLETLTDILQHQIRAIPFENLNIHCEEEMKLDLKTIFEQIVRGKRGGWCLQVNYLLYWALTTMGFETTMLGGYVYSTPDDRYSNNMIHLLLQVTIDGRNYIADAGFGRSYQMWQPLELIPGKDQPQIPCIFRLREEGGIWYLDQIRREQCIPNEEFLNSDLLEKNKYRKIYSFTLEPRTIEDFASMNTFLQTSPASVFTSKSFCSLQTQEGVHCLVGLTLTSRRFNYKDNMDLVVFKTLKEDEVNEVLKNLFSISLQKKLVPKLGDQFFTI</sequence>
<evidence type="ECO:0000256" key="5">
    <source>
        <dbReference type="RuleBase" id="RU003452"/>
    </source>
</evidence>
<evidence type="ECO:0000256" key="2">
    <source>
        <dbReference type="ARBA" id="ARBA00012701"/>
    </source>
</evidence>
<dbReference type="GeneID" id="101354690"/>
<dbReference type="InterPro" id="IPR001447">
    <property type="entry name" value="Arylamine_N-AcTrfase"/>
</dbReference>
<evidence type="ECO:0000313" key="8">
    <source>
        <dbReference type="RefSeq" id="XP_023592441.1"/>
    </source>
</evidence>
<dbReference type="PRINTS" id="PR01543">
    <property type="entry name" value="ANATRNSFRASE"/>
</dbReference>
<keyword evidence="3 5" id="KW-0808">Transferase</keyword>
<dbReference type="RefSeq" id="XP_023592441.1">
    <property type="nucleotide sequence ID" value="XM_023736673.1"/>
</dbReference>
<dbReference type="InterPro" id="IPR053710">
    <property type="entry name" value="Arylamine_NAT_domain_sf"/>
</dbReference>
<dbReference type="InterPro" id="IPR038765">
    <property type="entry name" value="Papain-like_cys_pep_sf"/>
</dbReference>
<dbReference type="GO" id="GO:0004060">
    <property type="term" value="F:arylamine N-acetyltransferase activity"/>
    <property type="evidence" value="ECO:0007669"/>
    <property type="project" value="UniProtKB-EC"/>
</dbReference>
<evidence type="ECO:0000256" key="3">
    <source>
        <dbReference type="ARBA" id="ARBA00022679"/>
    </source>
</evidence>
<dbReference type="Pfam" id="PF00797">
    <property type="entry name" value="Acetyltransf_2"/>
    <property type="match status" value="1"/>
</dbReference>
<evidence type="ECO:0000313" key="6">
    <source>
        <dbReference type="Proteomes" id="UP000248480"/>
    </source>
</evidence>
<dbReference type="EC" id="2.3.1.5" evidence="2"/>
<organism evidence="6 8">
    <name type="scientific">Trichechus manatus latirostris</name>
    <name type="common">Florida manatee</name>
    <dbReference type="NCBI Taxonomy" id="127582"/>
    <lineage>
        <taxon>Eukaryota</taxon>
        <taxon>Metazoa</taxon>
        <taxon>Chordata</taxon>
        <taxon>Craniata</taxon>
        <taxon>Vertebrata</taxon>
        <taxon>Euteleostomi</taxon>
        <taxon>Mammalia</taxon>
        <taxon>Eutheria</taxon>
        <taxon>Afrotheria</taxon>
        <taxon>Sirenia</taxon>
        <taxon>Trichechidae</taxon>
        <taxon>Trichechus</taxon>
    </lineage>
</organism>
<dbReference type="PANTHER" id="PTHR11786:SF8">
    <property type="entry name" value="ARYLAMINE N-ACETYLTRANSFERASE 1"/>
    <property type="match status" value="1"/>
</dbReference>